<protein>
    <recommendedName>
        <fullName evidence="4">Protein kinase domain-containing protein</fullName>
    </recommendedName>
</protein>
<dbReference type="Proteomes" id="UP001338125">
    <property type="component" value="Unassembled WGS sequence"/>
</dbReference>
<feature type="region of interest" description="Disordered" evidence="1">
    <location>
        <begin position="203"/>
        <end position="237"/>
    </location>
</feature>
<sequence length="999" mass="115330">MKPAEQGQPAEGQLKETQDPFSSIYSASRLCLMLFDECIGSTDDAGNEGYSILEELRGQFSTWAAYVGAFATPKASLDARLAPHEDLGEMILDLLAMVIRNLRWSTANQQIDANSEHHVGLPAVESAITKLFTLAVSIRRAGRKSHKLSQRGKDKSFESNCSLLLQIRYPNARQSLRNQLMSSISARGMSLHYLQQHNRKIARDADNAHNGTEENEEIRTKDDGSQAQAKADNQPAQTEIETLASEVSRSVVSKNREVAKRNFRPSSSIISHGSTVRDASGSELPYPPIPRPNTQQKYCSCTICSEPFEMTVLTEEKWKAHVDRDIEPYVCISEECSETLRFFTRMQDWVEHMQTRHSMDWAARIHTELWYCDVNHSDPLEFSNRDIFVKHMKEEHAKDLTNSQLQGRIRRNRRVAKREPFACPLCDCIPEDLKERVTEKPYKPLFKHIARHLKYVSFWSMSYLDTSPENANDTCDSVVISEEQKSDTPSRVSTRSSVSFTDIPATEILGNGSYRIGEQIIFQEYALQSDETWDFLPFKSLETDWEHLARHLRRLDPMSHSGERITMRDELISSFQRNPSGHGKSFLPYGEFMRITHFGTVLDSLATVYPEATARRLANFINGPPDERKYYSQYYSRRIFSILVLIHRVELMEPFESIGLRDHHLPFYCNDGITKLWPYLSNEGEPLALFDTVDQETRQSFYNFQWYILTHYFHKNLGLRPMGIRVLHPKTVLPLTSVSIISHNTKCVKIHPDHHEFGYEQFCIRSFDEDVTSLQPHQSPIPKRFDDYLAMNPCKNIAELLTVLKMENKVMILLPWARGGSLRKLFNLTPDDWAPQKSPFLLVKWLASECLGLETGQCWPQNSWRHINRRDFAFFGDSDLRELGSLKFANCGIDDLSVYRQAYRSPEHDLHGADSHLTAKVDIWSLGCVFTELLTWIIRRDVGVENYRMQRIKEAAYRGHIETERWHEDNFFMKEEIIEGVLRLFLEKVRGARQQCVLF</sequence>
<dbReference type="EMBL" id="JAVFKD010000004">
    <property type="protein sequence ID" value="KAK5996024.1"/>
    <property type="molecule type" value="Genomic_DNA"/>
</dbReference>
<name>A0ABR0SV63_9HYPO</name>
<dbReference type="Gene3D" id="1.10.510.10">
    <property type="entry name" value="Transferase(Phosphotransferase) domain 1"/>
    <property type="match status" value="1"/>
</dbReference>
<reference evidence="2 3" key="1">
    <citation type="submission" date="2024-01" db="EMBL/GenBank/DDBJ databases">
        <title>Complete genome of Cladobotryum mycophilum ATHUM6906.</title>
        <authorList>
            <person name="Christinaki A.C."/>
            <person name="Myridakis A.I."/>
            <person name="Kouvelis V.N."/>
        </authorList>
    </citation>
    <scope>NUCLEOTIDE SEQUENCE [LARGE SCALE GENOMIC DNA]</scope>
    <source>
        <strain evidence="2 3">ATHUM6906</strain>
    </source>
</reference>
<organism evidence="2 3">
    <name type="scientific">Cladobotryum mycophilum</name>
    <dbReference type="NCBI Taxonomy" id="491253"/>
    <lineage>
        <taxon>Eukaryota</taxon>
        <taxon>Fungi</taxon>
        <taxon>Dikarya</taxon>
        <taxon>Ascomycota</taxon>
        <taxon>Pezizomycotina</taxon>
        <taxon>Sordariomycetes</taxon>
        <taxon>Hypocreomycetidae</taxon>
        <taxon>Hypocreales</taxon>
        <taxon>Hypocreaceae</taxon>
        <taxon>Cladobotryum</taxon>
    </lineage>
</organism>
<evidence type="ECO:0000256" key="1">
    <source>
        <dbReference type="SAM" id="MobiDB-lite"/>
    </source>
</evidence>
<dbReference type="PANTHER" id="PTHR35391:SF7">
    <property type="entry name" value="C2H2-TYPE DOMAIN-CONTAINING PROTEIN"/>
    <property type="match status" value="1"/>
</dbReference>
<evidence type="ECO:0000313" key="2">
    <source>
        <dbReference type="EMBL" id="KAK5996024.1"/>
    </source>
</evidence>
<dbReference type="SUPFAM" id="SSF56112">
    <property type="entry name" value="Protein kinase-like (PK-like)"/>
    <property type="match status" value="1"/>
</dbReference>
<evidence type="ECO:0008006" key="4">
    <source>
        <dbReference type="Google" id="ProtNLM"/>
    </source>
</evidence>
<evidence type="ECO:0000313" key="3">
    <source>
        <dbReference type="Proteomes" id="UP001338125"/>
    </source>
</evidence>
<dbReference type="InterPro" id="IPR011009">
    <property type="entry name" value="Kinase-like_dom_sf"/>
</dbReference>
<accession>A0ABR0SV63</accession>
<dbReference type="PANTHER" id="PTHR35391">
    <property type="entry name" value="C2H2-TYPE DOMAIN-CONTAINING PROTEIN-RELATED"/>
    <property type="match status" value="1"/>
</dbReference>
<keyword evidence="3" id="KW-1185">Reference proteome</keyword>
<gene>
    <name evidence="2" type="ORF">PT974_04447</name>
</gene>
<comment type="caution">
    <text evidence="2">The sequence shown here is derived from an EMBL/GenBank/DDBJ whole genome shotgun (WGS) entry which is preliminary data.</text>
</comment>
<proteinExistence type="predicted"/>